<keyword evidence="5 9" id="KW-0798">TonB box</keyword>
<gene>
    <name evidence="13" type="ORF">GS601_14135</name>
</gene>
<proteinExistence type="inferred from homology"/>
<evidence type="ECO:0000256" key="4">
    <source>
        <dbReference type="ARBA" id="ARBA00022692"/>
    </source>
</evidence>
<comment type="similarity">
    <text evidence="8 9">Belongs to the TonB-dependent receptor family.</text>
</comment>
<dbReference type="Gene3D" id="2.170.130.10">
    <property type="entry name" value="TonB-dependent receptor, plug domain"/>
    <property type="match status" value="1"/>
</dbReference>
<feature type="domain" description="AMIN" evidence="12">
    <location>
        <begin position="86"/>
        <end position="175"/>
    </location>
</feature>
<evidence type="ECO:0000256" key="8">
    <source>
        <dbReference type="PROSITE-ProRule" id="PRU01360"/>
    </source>
</evidence>
<dbReference type="PANTHER" id="PTHR30069">
    <property type="entry name" value="TONB-DEPENDENT OUTER MEMBRANE RECEPTOR"/>
    <property type="match status" value="1"/>
</dbReference>
<dbReference type="Pfam" id="PF11741">
    <property type="entry name" value="AMIN"/>
    <property type="match status" value="1"/>
</dbReference>
<keyword evidence="14" id="KW-1185">Reference proteome</keyword>
<dbReference type="RefSeq" id="WP_162423949.1">
    <property type="nucleotide sequence ID" value="NZ_WVIE01000016.1"/>
</dbReference>
<dbReference type="InterPro" id="IPR036942">
    <property type="entry name" value="Beta-barrel_TonB_sf"/>
</dbReference>
<dbReference type="AlphaFoldDB" id="A0A8J7Z1N2"/>
<evidence type="ECO:0000256" key="5">
    <source>
        <dbReference type="ARBA" id="ARBA00023077"/>
    </source>
</evidence>
<organism evidence="13 14">
    <name type="scientific">Myxacorys almedinensis A</name>
    <dbReference type="NCBI Taxonomy" id="2690445"/>
    <lineage>
        <taxon>Bacteria</taxon>
        <taxon>Bacillati</taxon>
        <taxon>Cyanobacteriota</taxon>
        <taxon>Cyanophyceae</taxon>
        <taxon>Leptolyngbyales</taxon>
        <taxon>Leptolyngbyaceae</taxon>
        <taxon>Myxacorys</taxon>
        <taxon>Myxacorys almedinensis</taxon>
    </lineage>
</organism>
<evidence type="ECO:0000256" key="9">
    <source>
        <dbReference type="RuleBase" id="RU003357"/>
    </source>
</evidence>
<keyword evidence="6 8" id="KW-0472">Membrane</keyword>
<feature type="domain" description="TonB-dependent receptor-like beta-barrel" evidence="10">
    <location>
        <begin position="460"/>
        <end position="846"/>
    </location>
</feature>
<dbReference type="GO" id="GO:0009279">
    <property type="term" value="C:cell outer membrane"/>
    <property type="evidence" value="ECO:0007669"/>
    <property type="project" value="UniProtKB-SubCell"/>
</dbReference>
<protein>
    <submittedName>
        <fullName evidence="13">TonB-dependent receptor</fullName>
    </submittedName>
</protein>
<keyword evidence="3 8" id="KW-1134">Transmembrane beta strand</keyword>
<dbReference type="SUPFAM" id="SSF56935">
    <property type="entry name" value="Porins"/>
    <property type="match status" value="1"/>
</dbReference>
<dbReference type="Pfam" id="PF00593">
    <property type="entry name" value="TonB_dep_Rec_b-barrel"/>
    <property type="match status" value="1"/>
</dbReference>
<evidence type="ECO:0000256" key="1">
    <source>
        <dbReference type="ARBA" id="ARBA00004571"/>
    </source>
</evidence>
<keyword evidence="4 8" id="KW-0812">Transmembrane</keyword>
<dbReference type="InterPro" id="IPR012910">
    <property type="entry name" value="Plug_dom"/>
</dbReference>
<dbReference type="InterPro" id="IPR037066">
    <property type="entry name" value="Plug_dom_sf"/>
</dbReference>
<reference evidence="13" key="1">
    <citation type="submission" date="2019-12" db="EMBL/GenBank/DDBJ databases">
        <title>High-Quality draft genome sequences of three cyanobacteria isolated from the limestone walls of the Old Cathedral of Coimbra.</title>
        <authorList>
            <person name="Tiago I."/>
            <person name="Soares F."/>
            <person name="Portugal A."/>
        </authorList>
    </citation>
    <scope>NUCLEOTIDE SEQUENCE</scope>
    <source>
        <strain evidence="13">A</strain>
    </source>
</reference>
<dbReference type="Pfam" id="PF07715">
    <property type="entry name" value="Plug"/>
    <property type="match status" value="1"/>
</dbReference>
<comment type="subcellular location">
    <subcellularLocation>
        <location evidence="1 8">Cell outer membrane</location>
        <topology evidence="1 8">Multi-pass membrane protein</topology>
    </subcellularLocation>
</comment>
<evidence type="ECO:0000259" key="12">
    <source>
        <dbReference type="Pfam" id="PF11741"/>
    </source>
</evidence>
<name>A0A8J7Z1N2_9CYAN</name>
<evidence type="ECO:0000259" key="11">
    <source>
        <dbReference type="Pfam" id="PF07715"/>
    </source>
</evidence>
<feature type="domain" description="TonB-dependent receptor plug" evidence="11">
    <location>
        <begin position="219"/>
        <end position="322"/>
    </location>
</feature>
<comment type="caution">
    <text evidence="13">The sequence shown here is derived from an EMBL/GenBank/DDBJ whole genome shotgun (WGS) entry which is preliminary data.</text>
</comment>
<dbReference type="PROSITE" id="PS52016">
    <property type="entry name" value="TONB_DEPENDENT_REC_3"/>
    <property type="match status" value="1"/>
</dbReference>
<sequence>MQMTWIISLGMEEPELKLRTLLFGVWLTSSTVLLMTQAVLAEIEQRDKSVISEVPRIGELKQPSTSAASLLAQDPSRIGVAQVTRVRINPTPTGIEVVLETAEGAALQATTRVEGNTAIADIPNAVLALPEGKEFRAENPGDSITAVTVTQLNANRVQVSVTGSAAIAQVQSRPSGLVLGITPATEAPVSGAEAPEEELAEEPEEEEVVVTATRTEETVENVPRSVTVITRQQIEEQRALNNNLGDILGKLVPGFGPPTLTTRNRGQNLRGRPPAVLIDGVPQTTNNRFFTELRTIDPSAVERVEVIRGPSAIFGADATGGIINIITGRPTKDFTSRVSLGTNAALGKLQGDSFGFLGQYGISGTQGIFDYRFDLSLSSSGSFFDAEGDRIPFEDIDDTESINALAKIGVNIDEQQRLQVSVNHFRDRRDSDCITDPIVLALPGRQKARVLCVGGRELDNDPTRRNTVASLNYSHKNIFGSQLDTQLYYRNIFFSNDLADLRPLRQLVFQNRLEAENWGGRLQVRTPLSQSANVLWGVDYNKEENGVPLDVIDLLTYNATGRRVARVIGTRDNIPPYSIDNLGVFAQLQWEVSPQWALSGGARYNRIGFDVEDYTTVFTDRQIQGGSNNFDDVVFNAGVVYQPTDTISLFANFAQGFSLPDFGRVLNEPRFVSVNNSFQETEAQKVDSFEVGVRGNWNSLQATLSGFYSRSKLGSALVVGPNGITQQVRAPQRNYGVEATLDWQASRAWRLGGTITWNEGENSLNDNDNYLALSSIEVQPLKLSAYIENETLPGWRNRLQLLHVGNRDRAFNDGVDRFRISGFTTLDLISSVRLGQGTLSLGVQNLLNEQYFPITSQERTGFFETQNFAAPGRTISLLYTIEF</sequence>
<evidence type="ECO:0000313" key="14">
    <source>
        <dbReference type="Proteomes" id="UP000646053"/>
    </source>
</evidence>
<accession>A0A8J7Z1N2</accession>
<dbReference type="Gene3D" id="2.40.170.20">
    <property type="entry name" value="TonB-dependent receptor, beta-barrel domain"/>
    <property type="match status" value="1"/>
</dbReference>
<evidence type="ECO:0000256" key="7">
    <source>
        <dbReference type="ARBA" id="ARBA00023237"/>
    </source>
</evidence>
<dbReference type="CDD" id="cd01347">
    <property type="entry name" value="ligand_gated_channel"/>
    <property type="match status" value="1"/>
</dbReference>
<dbReference type="Proteomes" id="UP000646053">
    <property type="component" value="Unassembled WGS sequence"/>
</dbReference>
<keyword evidence="7 8" id="KW-0998">Cell outer membrane</keyword>
<dbReference type="InterPro" id="IPR021731">
    <property type="entry name" value="AMIN_dom"/>
</dbReference>
<dbReference type="PANTHER" id="PTHR30069:SF42">
    <property type="entry name" value="FERRIC AEROBACTIN RECEPTOR"/>
    <property type="match status" value="1"/>
</dbReference>
<dbReference type="EMBL" id="WVIE01000016">
    <property type="protein sequence ID" value="NDJ18419.1"/>
    <property type="molecule type" value="Genomic_DNA"/>
</dbReference>
<dbReference type="InterPro" id="IPR000531">
    <property type="entry name" value="Beta-barrel_TonB"/>
</dbReference>
<evidence type="ECO:0000313" key="13">
    <source>
        <dbReference type="EMBL" id="NDJ18419.1"/>
    </source>
</evidence>
<evidence type="ECO:0000259" key="10">
    <source>
        <dbReference type="Pfam" id="PF00593"/>
    </source>
</evidence>
<evidence type="ECO:0000256" key="3">
    <source>
        <dbReference type="ARBA" id="ARBA00022452"/>
    </source>
</evidence>
<dbReference type="GO" id="GO:0044718">
    <property type="term" value="P:siderophore transmembrane transport"/>
    <property type="evidence" value="ECO:0007669"/>
    <property type="project" value="TreeGrafter"/>
</dbReference>
<keyword evidence="2 8" id="KW-0813">Transport</keyword>
<dbReference type="InterPro" id="IPR039426">
    <property type="entry name" value="TonB-dep_rcpt-like"/>
</dbReference>
<evidence type="ECO:0000256" key="6">
    <source>
        <dbReference type="ARBA" id="ARBA00023136"/>
    </source>
</evidence>
<evidence type="ECO:0000256" key="2">
    <source>
        <dbReference type="ARBA" id="ARBA00022448"/>
    </source>
</evidence>
<keyword evidence="13" id="KW-0675">Receptor</keyword>
<dbReference type="GO" id="GO:0015344">
    <property type="term" value="F:siderophore uptake transmembrane transporter activity"/>
    <property type="evidence" value="ECO:0007669"/>
    <property type="project" value="TreeGrafter"/>
</dbReference>